<sequence length="328" mass="36149">MHSMPSNELILLTRPYVTSFYGGSFFHRLKHLQKSDRRALHFGFNIWMEVCVPRNTSSYGSSTDPLSPTHYSSGDLSMNDLKACLTDFLNNKDLEISTSDINTSPGEYDTCNVEKEDEPKDSDKSKCSSATFKKCFSKCVAFPPPGEPKSSVDGLLVGEEKQDVDITAEVSEVNGCTKSVSHCYSQSVLLPTPSKLVSAMKGSREKPKKLSVTWAPDVYDPTPTSVSHVPSNKNHRHNGKKYGKNKQKGGGKSTRGSKGKEKKQQPRKNTGSSTKKFKNLHDDIGAIGFNEPQMGFLDFNVETSDPFCGSSFLKKSVTKLHFPVAEAT</sequence>
<dbReference type="AlphaFoldDB" id="A0AAV6X515"/>
<evidence type="ECO:0000313" key="2">
    <source>
        <dbReference type="EMBL" id="KAG8374305.1"/>
    </source>
</evidence>
<organism evidence="2 3">
    <name type="scientific">Buddleja alternifolia</name>
    <dbReference type="NCBI Taxonomy" id="168488"/>
    <lineage>
        <taxon>Eukaryota</taxon>
        <taxon>Viridiplantae</taxon>
        <taxon>Streptophyta</taxon>
        <taxon>Embryophyta</taxon>
        <taxon>Tracheophyta</taxon>
        <taxon>Spermatophyta</taxon>
        <taxon>Magnoliopsida</taxon>
        <taxon>eudicotyledons</taxon>
        <taxon>Gunneridae</taxon>
        <taxon>Pentapetalae</taxon>
        <taxon>asterids</taxon>
        <taxon>lamiids</taxon>
        <taxon>Lamiales</taxon>
        <taxon>Scrophulariaceae</taxon>
        <taxon>Buddlejeae</taxon>
        <taxon>Buddleja</taxon>
    </lineage>
</organism>
<feature type="region of interest" description="Disordered" evidence="1">
    <location>
        <begin position="107"/>
        <end position="126"/>
    </location>
</feature>
<feature type="region of interest" description="Disordered" evidence="1">
    <location>
        <begin position="214"/>
        <end position="278"/>
    </location>
</feature>
<accession>A0AAV6X515</accession>
<proteinExistence type="predicted"/>
<protein>
    <submittedName>
        <fullName evidence="2">Uncharacterized protein</fullName>
    </submittedName>
</protein>
<evidence type="ECO:0000313" key="3">
    <source>
        <dbReference type="Proteomes" id="UP000826271"/>
    </source>
</evidence>
<dbReference type="PANTHER" id="PTHR34952:SF2">
    <property type="entry name" value="OS05G0113500 PROTEIN"/>
    <property type="match status" value="1"/>
</dbReference>
<evidence type="ECO:0000256" key="1">
    <source>
        <dbReference type="SAM" id="MobiDB-lite"/>
    </source>
</evidence>
<gene>
    <name evidence="2" type="ORF">BUALT_Bualt11G0117900</name>
</gene>
<dbReference type="PANTHER" id="PTHR34952">
    <property type="entry name" value="OS05G0113500 PROTEIN"/>
    <property type="match status" value="1"/>
</dbReference>
<feature type="compositionally biased region" description="Basic residues" evidence="1">
    <location>
        <begin position="233"/>
        <end position="257"/>
    </location>
</feature>
<comment type="caution">
    <text evidence="2">The sequence shown here is derived from an EMBL/GenBank/DDBJ whole genome shotgun (WGS) entry which is preliminary data.</text>
</comment>
<dbReference type="Proteomes" id="UP000826271">
    <property type="component" value="Unassembled WGS sequence"/>
</dbReference>
<reference evidence="2" key="1">
    <citation type="submission" date="2019-10" db="EMBL/GenBank/DDBJ databases">
        <authorList>
            <person name="Zhang R."/>
            <person name="Pan Y."/>
            <person name="Wang J."/>
            <person name="Ma R."/>
            <person name="Yu S."/>
        </authorList>
    </citation>
    <scope>NUCLEOTIDE SEQUENCE</scope>
    <source>
        <strain evidence="2">LA-IB0</strain>
        <tissue evidence="2">Leaf</tissue>
    </source>
</reference>
<keyword evidence="3" id="KW-1185">Reference proteome</keyword>
<feature type="compositionally biased region" description="Polar residues" evidence="1">
    <location>
        <begin position="222"/>
        <end position="232"/>
    </location>
</feature>
<feature type="compositionally biased region" description="Basic and acidic residues" evidence="1">
    <location>
        <begin position="112"/>
        <end position="126"/>
    </location>
</feature>
<dbReference type="EMBL" id="WHWC01000011">
    <property type="protein sequence ID" value="KAG8374305.1"/>
    <property type="molecule type" value="Genomic_DNA"/>
</dbReference>
<name>A0AAV6X515_9LAMI</name>